<evidence type="ECO:0000256" key="7">
    <source>
        <dbReference type="SAM" id="Phobius"/>
    </source>
</evidence>
<feature type="transmembrane region" description="Helical" evidence="7">
    <location>
        <begin position="59"/>
        <end position="78"/>
    </location>
</feature>
<dbReference type="InterPro" id="IPR036259">
    <property type="entry name" value="MFS_trans_sf"/>
</dbReference>
<name>A0A9X2ACD4_9BACL</name>
<keyword evidence="5 7" id="KW-1133">Transmembrane helix</keyword>
<evidence type="ECO:0000256" key="2">
    <source>
        <dbReference type="ARBA" id="ARBA00022448"/>
    </source>
</evidence>
<feature type="transmembrane region" description="Helical" evidence="7">
    <location>
        <begin position="349"/>
        <end position="369"/>
    </location>
</feature>
<evidence type="ECO:0000259" key="8">
    <source>
        <dbReference type="PROSITE" id="PS50850"/>
    </source>
</evidence>
<organism evidence="9 10">
    <name type="scientific">Sulfoacidibacillus ferrooxidans</name>
    <dbReference type="NCBI Taxonomy" id="2005001"/>
    <lineage>
        <taxon>Bacteria</taxon>
        <taxon>Bacillati</taxon>
        <taxon>Bacillota</taxon>
        <taxon>Bacilli</taxon>
        <taxon>Bacillales</taxon>
        <taxon>Alicyclobacillaceae</taxon>
        <taxon>Sulfoacidibacillus</taxon>
    </lineage>
</organism>
<feature type="transmembrane region" description="Helical" evidence="7">
    <location>
        <begin position="224"/>
        <end position="242"/>
    </location>
</feature>
<sequence>MTFISKKFFSFFHNYPRDSYVFIFASLVNSTGSALMWPLTTIYVHNILHRSYGEAGLVLFFQSLAGVLGQVIGGSLYHKIGAKNLIVGSLLLSGIAQLGLIFAKSWYPYIEVMTINGFLNAVTMPAISAFIGFQWREQQFKLFNIIYVSNNVGVAIGTTLAGILASISFNLTFLINGLTTILFSAFFYMYVRRFDLKVVNDEPVGLSPHSDELSTWGLLRNYRAYLFVSLGSLFIWFSTSAWNSGIAPYLNQKGMSLASYSFLWTVNGLVILLAQPLTTLFNRFIAKSLGARLMSSALFYAIAFLFMWLFHSSYPNLIVGMAIATIGEMLISPTVPALIVQTTGNSSPFYLGIVGGFGSAGRLIGPILFGNMFDFWGVSPILAVTTVATFAATFLFAIQRRYTKQHVSNHTMSETHGTHA</sequence>
<evidence type="ECO:0000256" key="6">
    <source>
        <dbReference type="ARBA" id="ARBA00023136"/>
    </source>
</evidence>
<dbReference type="PANTHER" id="PTHR23517">
    <property type="entry name" value="RESISTANCE PROTEIN MDTM, PUTATIVE-RELATED-RELATED"/>
    <property type="match status" value="1"/>
</dbReference>
<reference evidence="9" key="1">
    <citation type="submission" date="2022-03" db="EMBL/GenBank/DDBJ databases">
        <title>Draft Genome Sequence of Firmicute Strain S0AB, a Heterotrophic Iron/Sulfur-Oxidizing Extreme Acidophile.</title>
        <authorList>
            <person name="Vergara E."/>
            <person name="Pakostova E."/>
            <person name="Johnson D.B."/>
            <person name="Holmes D.S."/>
        </authorList>
    </citation>
    <scope>NUCLEOTIDE SEQUENCE</scope>
    <source>
        <strain evidence="9">S0AB</strain>
    </source>
</reference>
<feature type="transmembrane region" description="Helical" evidence="7">
    <location>
        <begin position="20"/>
        <end position="39"/>
    </location>
</feature>
<dbReference type="EMBL" id="JALBUF010000007">
    <property type="protein sequence ID" value="MCI0184028.1"/>
    <property type="molecule type" value="Genomic_DNA"/>
</dbReference>
<comment type="subcellular location">
    <subcellularLocation>
        <location evidence="1">Cell membrane</location>
        <topology evidence="1">Multi-pass membrane protein</topology>
    </subcellularLocation>
</comment>
<gene>
    <name evidence="9" type="ORF">MM817_02323</name>
</gene>
<protein>
    <recommendedName>
        <fullName evidence="8">Major facilitator superfamily (MFS) profile domain-containing protein</fullName>
    </recommendedName>
</protein>
<dbReference type="InterPro" id="IPR011701">
    <property type="entry name" value="MFS"/>
</dbReference>
<dbReference type="PROSITE" id="PS50850">
    <property type="entry name" value="MFS"/>
    <property type="match status" value="1"/>
</dbReference>
<dbReference type="SUPFAM" id="SSF103473">
    <property type="entry name" value="MFS general substrate transporter"/>
    <property type="match status" value="1"/>
</dbReference>
<feature type="transmembrane region" description="Helical" evidence="7">
    <location>
        <begin position="173"/>
        <end position="191"/>
    </location>
</feature>
<comment type="caution">
    <text evidence="9">The sequence shown here is derived from an EMBL/GenBank/DDBJ whole genome shotgun (WGS) entry which is preliminary data.</text>
</comment>
<keyword evidence="2" id="KW-0813">Transport</keyword>
<evidence type="ECO:0000313" key="9">
    <source>
        <dbReference type="EMBL" id="MCI0184028.1"/>
    </source>
</evidence>
<keyword evidence="10" id="KW-1185">Reference proteome</keyword>
<keyword evidence="4 7" id="KW-0812">Transmembrane</keyword>
<dbReference type="Gene3D" id="1.20.1250.20">
    <property type="entry name" value="MFS general substrate transporter like domains"/>
    <property type="match status" value="1"/>
</dbReference>
<feature type="transmembrane region" description="Helical" evidence="7">
    <location>
        <begin position="317"/>
        <end position="340"/>
    </location>
</feature>
<feature type="transmembrane region" description="Helical" evidence="7">
    <location>
        <begin position="262"/>
        <end position="281"/>
    </location>
</feature>
<dbReference type="RefSeq" id="WP_272879927.1">
    <property type="nucleotide sequence ID" value="NZ_JALBUF010000007.1"/>
</dbReference>
<dbReference type="Proteomes" id="UP001139263">
    <property type="component" value="Unassembled WGS sequence"/>
</dbReference>
<dbReference type="GO" id="GO:0022857">
    <property type="term" value="F:transmembrane transporter activity"/>
    <property type="evidence" value="ECO:0007669"/>
    <property type="project" value="InterPro"/>
</dbReference>
<feature type="transmembrane region" description="Helical" evidence="7">
    <location>
        <begin position="145"/>
        <end position="167"/>
    </location>
</feature>
<dbReference type="PANTHER" id="PTHR23517:SF10">
    <property type="entry name" value="MAJOR FACILITATOR SUPERFAMILY (MFS) PROFILE DOMAIN-CONTAINING PROTEIN"/>
    <property type="match status" value="1"/>
</dbReference>
<evidence type="ECO:0000256" key="1">
    <source>
        <dbReference type="ARBA" id="ARBA00004651"/>
    </source>
</evidence>
<feature type="transmembrane region" description="Helical" evidence="7">
    <location>
        <begin position="85"/>
        <end position="107"/>
    </location>
</feature>
<feature type="transmembrane region" description="Helical" evidence="7">
    <location>
        <begin position="375"/>
        <end position="398"/>
    </location>
</feature>
<feature type="domain" description="Major facilitator superfamily (MFS) profile" evidence="8">
    <location>
        <begin position="18"/>
        <end position="401"/>
    </location>
</feature>
<dbReference type="Pfam" id="PF07690">
    <property type="entry name" value="MFS_1"/>
    <property type="match status" value="1"/>
</dbReference>
<proteinExistence type="predicted"/>
<evidence type="ECO:0000256" key="4">
    <source>
        <dbReference type="ARBA" id="ARBA00022692"/>
    </source>
</evidence>
<dbReference type="AlphaFoldDB" id="A0A9X2ACD4"/>
<dbReference type="InterPro" id="IPR050171">
    <property type="entry name" value="MFS_Transporters"/>
</dbReference>
<dbReference type="GO" id="GO:0005886">
    <property type="term" value="C:plasma membrane"/>
    <property type="evidence" value="ECO:0007669"/>
    <property type="project" value="UniProtKB-SubCell"/>
</dbReference>
<evidence type="ECO:0000256" key="5">
    <source>
        <dbReference type="ARBA" id="ARBA00022989"/>
    </source>
</evidence>
<dbReference type="InterPro" id="IPR020846">
    <property type="entry name" value="MFS_dom"/>
</dbReference>
<evidence type="ECO:0000313" key="10">
    <source>
        <dbReference type="Proteomes" id="UP001139263"/>
    </source>
</evidence>
<keyword evidence="3" id="KW-1003">Cell membrane</keyword>
<feature type="transmembrane region" description="Helical" evidence="7">
    <location>
        <begin position="113"/>
        <end position="133"/>
    </location>
</feature>
<keyword evidence="6 7" id="KW-0472">Membrane</keyword>
<accession>A0A9X2ACD4</accession>
<feature type="transmembrane region" description="Helical" evidence="7">
    <location>
        <begin position="293"/>
        <end position="311"/>
    </location>
</feature>
<evidence type="ECO:0000256" key="3">
    <source>
        <dbReference type="ARBA" id="ARBA00022475"/>
    </source>
</evidence>